<dbReference type="SUPFAM" id="SSF56935">
    <property type="entry name" value="Porins"/>
    <property type="match status" value="1"/>
</dbReference>
<sequence>MINNAKKIVVLSSLLSAPVLADYVEFGAELERYNSEYSGDDINMPYVGFNVTPFANSPFNISGHSSYAARLEEASNGGNRNRQEFFIGYRWDFGDLTFAPTVGVRHESFNSGTDVKEYRIFPGLTYNLSDESNIYLGGFVAPVSANDRDRSENNSGSLESYTDWKHELELGYSSKLASGDSYKVSFYNEYQNKSDIVREGAEDNRNELQLRLQYQYQASSEFSVKPWARIGLYREKEDANGQIKEDIRHRAGFDTSYKFNQDWSMGTRLYAQMEERHDWDGTSNEDKWRYYFKFSIRRTF</sequence>
<feature type="signal peptide" evidence="2">
    <location>
        <begin position="1"/>
        <end position="21"/>
    </location>
</feature>
<dbReference type="Proteomes" id="UP000241771">
    <property type="component" value="Unassembled WGS sequence"/>
</dbReference>
<keyword evidence="4" id="KW-1185">Reference proteome</keyword>
<evidence type="ECO:0000313" key="3">
    <source>
        <dbReference type="EMBL" id="PSW20797.1"/>
    </source>
</evidence>
<dbReference type="Gene3D" id="2.40.160.40">
    <property type="entry name" value="monomeric porin ompg"/>
    <property type="match status" value="1"/>
</dbReference>
<evidence type="ECO:0008006" key="5">
    <source>
        <dbReference type="Google" id="ProtNLM"/>
    </source>
</evidence>
<dbReference type="RefSeq" id="WP_036819588.1">
    <property type="nucleotide sequence ID" value="NZ_JGVO01000227.1"/>
</dbReference>
<evidence type="ECO:0000256" key="1">
    <source>
        <dbReference type="ARBA" id="ARBA00022729"/>
    </source>
</evidence>
<evidence type="ECO:0000256" key="2">
    <source>
        <dbReference type="SAM" id="SignalP"/>
    </source>
</evidence>
<comment type="caution">
    <text evidence="3">The sequence shown here is derived from an EMBL/GenBank/DDBJ whole genome shotgun (WGS) entry which is preliminary data.</text>
</comment>
<organism evidence="3 4">
    <name type="scientific">Photobacterium sanctipauli</name>
    <dbReference type="NCBI Taxonomy" id="1342794"/>
    <lineage>
        <taxon>Bacteria</taxon>
        <taxon>Pseudomonadati</taxon>
        <taxon>Pseudomonadota</taxon>
        <taxon>Gammaproteobacteria</taxon>
        <taxon>Vibrionales</taxon>
        <taxon>Vibrionaceae</taxon>
        <taxon>Photobacterium</taxon>
    </lineage>
</organism>
<evidence type="ECO:0000313" key="4">
    <source>
        <dbReference type="Proteomes" id="UP000241771"/>
    </source>
</evidence>
<accession>A0A2T3NWX8</accession>
<keyword evidence="1 2" id="KW-0732">Signal</keyword>
<proteinExistence type="predicted"/>
<protein>
    <recommendedName>
        <fullName evidence="5">Porin</fullName>
    </recommendedName>
</protein>
<gene>
    <name evidence="3" type="ORF">C9I98_08135</name>
</gene>
<dbReference type="AlphaFoldDB" id="A0A2T3NWX8"/>
<reference evidence="3 4" key="1">
    <citation type="submission" date="2018-01" db="EMBL/GenBank/DDBJ databases">
        <title>Whole genome sequencing of Histamine producing bacteria.</title>
        <authorList>
            <person name="Butler K."/>
        </authorList>
    </citation>
    <scope>NUCLEOTIDE SEQUENCE [LARGE SCALE GENOMIC DNA]</scope>
    <source>
        <strain evidence="3 4">DSM 100436</strain>
    </source>
</reference>
<dbReference type="OrthoDB" id="5880791at2"/>
<dbReference type="EMBL" id="PYMA01000003">
    <property type="protein sequence ID" value="PSW20797.1"/>
    <property type="molecule type" value="Genomic_DNA"/>
</dbReference>
<name>A0A2T3NWX8_9GAMM</name>
<dbReference type="InterPro" id="IPR053713">
    <property type="entry name" value="Bact_OM_Channel_sf"/>
</dbReference>
<feature type="chain" id="PRO_5015530636" description="Porin" evidence="2">
    <location>
        <begin position="22"/>
        <end position="300"/>
    </location>
</feature>